<protein>
    <recommendedName>
        <fullName evidence="5">Rubisco LSMT substrate-binding domain-containing protein</fullName>
    </recommendedName>
</protein>
<dbReference type="GO" id="GO:0032259">
    <property type="term" value="P:methylation"/>
    <property type="evidence" value="ECO:0007669"/>
    <property type="project" value="UniProtKB-KW"/>
</dbReference>
<accession>E1ZLY3</accession>
<dbReference type="GeneID" id="17352628"/>
<name>E1ZLY3_CHLVA</name>
<dbReference type="InParanoid" id="E1ZLY3"/>
<evidence type="ECO:0000259" key="5">
    <source>
        <dbReference type="Pfam" id="PF09273"/>
    </source>
</evidence>
<evidence type="ECO:0000313" key="7">
    <source>
        <dbReference type="Proteomes" id="UP000008141"/>
    </source>
</evidence>
<sequence>MSAPDAAPRELLEWCRTGGVVWTGIEAGFVPEGWRGVLATQDIPAGTCVLRVPRHLLMSVESARRDAELCTALRQHRAALTSDQVLAVHLLCEASKGAASFWQPYLRSLPPRYTTAMCLTADEAAALQAPHAVMAAAAAAAAAAEHHTGALPLLRALGLAAKWRGRGAWLWAASTLSSRTMYLPSDSAGALAPFGDLHNYRPPPPPYIPTSPQLLAAAGALAAGPDAIAGQAAARAAAGEPPPPPAAASPGVRDAEAHSAAAAVARGEECVAGDGHLDESADEYCITARAAYAAGDQVFLCYGRHTNLGLLEHYGFVLASNPHDTAPLAPQLLPAAVQRQLAANGGGSSNGGMERAAEAAAYLHASGAPSWELLRALRMGCATSAERKTRAHLALADQPISASSERAAFVVLRKACGAALAALPTSIEQDEEQLAALQAAAPGLPAAEQQPEAQQQQQQQLQQEQLGSAGQQDAARDGLAQAQDGAAEQRHQTWDPRWRRCAEHRAGDSRHL</sequence>
<dbReference type="RefSeq" id="XP_005845314.1">
    <property type="nucleotide sequence ID" value="XM_005845252.1"/>
</dbReference>
<feature type="compositionally biased region" description="Basic and acidic residues" evidence="4">
    <location>
        <begin position="487"/>
        <end position="512"/>
    </location>
</feature>
<dbReference type="Proteomes" id="UP000008141">
    <property type="component" value="Unassembled WGS sequence"/>
</dbReference>
<keyword evidence="7" id="KW-1185">Reference proteome</keyword>
<gene>
    <name evidence="6" type="ORF">CHLNCDRAFT_137077</name>
</gene>
<proteinExistence type="predicted"/>
<dbReference type="AlphaFoldDB" id="E1ZLY3"/>
<feature type="compositionally biased region" description="Low complexity" evidence="4">
    <location>
        <begin position="443"/>
        <end position="472"/>
    </location>
</feature>
<dbReference type="EMBL" id="GL433852">
    <property type="protein sequence ID" value="EFN53212.1"/>
    <property type="molecule type" value="Genomic_DNA"/>
</dbReference>
<feature type="region of interest" description="Disordered" evidence="4">
    <location>
        <begin position="232"/>
        <end position="255"/>
    </location>
</feature>
<dbReference type="SUPFAM" id="SSF81822">
    <property type="entry name" value="RuBisCo LSMT C-terminal, substrate-binding domain"/>
    <property type="match status" value="1"/>
</dbReference>
<dbReference type="PANTHER" id="PTHR13271">
    <property type="entry name" value="UNCHARACTERIZED PUTATIVE METHYLTRANSFERASE"/>
    <property type="match status" value="1"/>
</dbReference>
<dbReference type="OrthoDB" id="514874at2759"/>
<organism evidence="7">
    <name type="scientific">Chlorella variabilis</name>
    <name type="common">Green alga</name>
    <dbReference type="NCBI Taxonomy" id="554065"/>
    <lineage>
        <taxon>Eukaryota</taxon>
        <taxon>Viridiplantae</taxon>
        <taxon>Chlorophyta</taxon>
        <taxon>core chlorophytes</taxon>
        <taxon>Trebouxiophyceae</taxon>
        <taxon>Chlorellales</taxon>
        <taxon>Chlorellaceae</taxon>
        <taxon>Chlorella clade</taxon>
        <taxon>Chlorella</taxon>
    </lineage>
</organism>
<dbReference type="OMA" id="QTMHIPW"/>
<dbReference type="eggNOG" id="KOG1337">
    <property type="taxonomic scope" value="Eukaryota"/>
</dbReference>
<evidence type="ECO:0000313" key="6">
    <source>
        <dbReference type="EMBL" id="EFN53212.1"/>
    </source>
</evidence>
<dbReference type="PANTHER" id="PTHR13271:SF140">
    <property type="entry name" value="SET DOMAIN-CONTAINING PROTEIN"/>
    <property type="match status" value="1"/>
</dbReference>
<dbReference type="KEGG" id="cvr:CHLNCDRAFT_137077"/>
<dbReference type="InterPro" id="IPR050600">
    <property type="entry name" value="SETD3_SETD6_MTase"/>
</dbReference>
<dbReference type="InterPro" id="IPR036464">
    <property type="entry name" value="Rubisco_LSMT_subst-bd_sf"/>
</dbReference>
<dbReference type="FunCoup" id="E1ZLY3">
    <property type="interactions" value="145"/>
</dbReference>
<dbReference type="Gene3D" id="3.90.1420.10">
    <property type="entry name" value="Rubisco LSMT, substrate-binding domain"/>
    <property type="match status" value="1"/>
</dbReference>
<keyword evidence="3" id="KW-0949">S-adenosyl-L-methionine</keyword>
<keyword evidence="2" id="KW-0808">Transferase</keyword>
<dbReference type="SUPFAM" id="SSF82199">
    <property type="entry name" value="SET domain"/>
    <property type="match status" value="2"/>
</dbReference>
<dbReference type="InterPro" id="IPR015353">
    <property type="entry name" value="Rubisco_LSMT_subst-bd"/>
</dbReference>
<evidence type="ECO:0000256" key="1">
    <source>
        <dbReference type="ARBA" id="ARBA00022603"/>
    </source>
</evidence>
<feature type="region of interest" description="Disordered" evidence="4">
    <location>
        <begin position="443"/>
        <end position="512"/>
    </location>
</feature>
<evidence type="ECO:0000256" key="4">
    <source>
        <dbReference type="SAM" id="MobiDB-lite"/>
    </source>
</evidence>
<reference evidence="6 7" key="1">
    <citation type="journal article" date="2010" name="Plant Cell">
        <title>The Chlorella variabilis NC64A genome reveals adaptation to photosymbiosis, coevolution with viruses, and cryptic sex.</title>
        <authorList>
            <person name="Blanc G."/>
            <person name="Duncan G."/>
            <person name="Agarkova I."/>
            <person name="Borodovsky M."/>
            <person name="Gurnon J."/>
            <person name="Kuo A."/>
            <person name="Lindquist E."/>
            <person name="Lucas S."/>
            <person name="Pangilinan J."/>
            <person name="Polle J."/>
            <person name="Salamov A."/>
            <person name="Terry A."/>
            <person name="Yamada T."/>
            <person name="Dunigan D.D."/>
            <person name="Grigoriev I.V."/>
            <person name="Claverie J.M."/>
            <person name="Van Etten J.L."/>
        </authorList>
    </citation>
    <scope>NUCLEOTIDE SEQUENCE [LARGE SCALE GENOMIC DNA]</scope>
    <source>
        <strain evidence="6 7">NC64A</strain>
    </source>
</reference>
<dbReference type="GO" id="GO:0016279">
    <property type="term" value="F:protein-lysine N-methyltransferase activity"/>
    <property type="evidence" value="ECO:0007669"/>
    <property type="project" value="TreeGrafter"/>
</dbReference>
<keyword evidence="1" id="KW-0489">Methyltransferase</keyword>
<feature type="domain" description="Rubisco LSMT substrate-binding" evidence="5">
    <location>
        <begin position="363"/>
        <end position="449"/>
    </location>
</feature>
<evidence type="ECO:0000256" key="3">
    <source>
        <dbReference type="ARBA" id="ARBA00022691"/>
    </source>
</evidence>
<dbReference type="Pfam" id="PF09273">
    <property type="entry name" value="Rubis-subs-bind"/>
    <property type="match status" value="1"/>
</dbReference>
<dbReference type="Gene3D" id="3.90.1410.10">
    <property type="entry name" value="set domain protein methyltransferase, domain 1"/>
    <property type="match status" value="2"/>
</dbReference>
<evidence type="ECO:0000256" key="2">
    <source>
        <dbReference type="ARBA" id="ARBA00022679"/>
    </source>
</evidence>
<dbReference type="InterPro" id="IPR046341">
    <property type="entry name" value="SET_dom_sf"/>
</dbReference>
<dbReference type="CDD" id="cd10527">
    <property type="entry name" value="SET_LSMT"/>
    <property type="match status" value="1"/>
</dbReference>